<dbReference type="Proteomes" id="UP000886757">
    <property type="component" value="Unassembled WGS sequence"/>
</dbReference>
<keyword evidence="4 5" id="KW-0472">Membrane</keyword>
<dbReference type="Pfam" id="PF05105">
    <property type="entry name" value="Phage_holin_4_1"/>
    <property type="match status" value="1"/>
</dbReference>
<reference evidence="6" key="1">
    <citation type="submission" date="2020-10" db="EMBL/GenBank/DDBJ databases">
        <authorList>
            <person name="Gilroy R."/>
        </authorList>
    </citation>
    <scope>NUCLEOTIDE SEQUENCE</scope>
    <source>
        <strain evidence="6">ChiSjej4B22-8148</strain>
    </source>
</reference>
<gene>
    <name evidence="6" type="ORF">IAB31_01285</name>
</gene>
<protein>
    <submittedName>
        <fullName evidence="6">Phage holin family protein</fullName>
    </submittedName>
</protein>
<accession>A0A9D1D9D9</accession>
<dbReference type="GO" id="GO:0016020">
    <property type="term" value="C:membrane"/>
    <property type="evidence" value="ECO:0007669"/>
    <property type="project" value="UniProtKB-SubCell"/>
</dbReference>
<organism evidence="6 7">
    <name type="scientific">Candidatus Choladousia intestinavium</name>
    <dbReference type="NCBI Taxonomy" id="2840727"/>
    <lineage>
        <taxon>Bacteria</taxon>
        <taxon>Bacillati</taxon>
        <taxon>Bacillota</taxon>
        <taxon>Clostridia</taxon>
        <taxon>Lachnospirales</taxon>
        <taxon>Lachnospiraceae</taxon>
        <taxon>Lachnospiraceae incertae sedis</taxon>
        <taxon>Candidatus Choladousia</taxon>
    </lineage>
</organism>
<evidence type="ECO:0000313" key="7">
    <source>
        <dbReference type="Proteomes" id="UP000886757"/>
    </source>
</evidence>
<comment type="subcellular location">
    <subcellularLocation>
        <location evidence="1">Membrane</location>
        <topology evidence="1">Multi-pass membrane protein</topology>
    </subcellularLocation>
</comment>
<feature type="transmembrane region" description="Helical" evidence="5">
    <location>
        <begin position="27"/>
        <end position="51"/>
    </location>
</feature>
<comment type="caution">
    <text evidence="6">The sequence shown here is derived from an EMBL/GenBank/DDBJ whole genome shotgun (WGS) entry which is preliminary data.</text>
</comment>
<evidence type="ECO:0000313" key="6">
    <source>
        <dbReference type="EMBL" id="HIR12538.1"/>
    </source>
</evidence>
<dbReference type="AlphaFoldDB" id="A0A9D1D9D9"/>
<dbReference type="InterPro" id="IPR006480">
    <property type="entry name" value="Phage_holin_4_1"/>
</dbReference>
<evidence type="ECO:0000256" key="4">
    <source>
        <dbReference type="ARBA" id="ARBA00023136"/>
    </source>
</evidence>
<name>A0A9D1D9D9_9FIRM</name>
<evidence type="ECO:0000256" key="1">
    <source>
        <dbReference type="ARBA" id="ARBA00004141"/>
    </source>
</evidence>
<evidence type="ECO:0000256" key="3">
    <source>
        <dbReference type="ARBA" id="ARBA00022989"/>
    </source>
</evidence>
<evidence type="ECO:0000256" key="2">
    <source>
        <dbReference type="ARBA" id="ARBA00022692"/>
    </source>
</evidence>
<proteinExistence type="predicted"/>
<reference evidence="6" key="2">
    <citation type="journal article" date="2021" name="PeerJ">
        <title>Extensive microbial diversity within the chicken gut microbiome revealed by metagenomics and culture.</title>
        <authorList>
            <person name="Gilroy R."/>
            <person name="Ravi A."/>
            <person name="Getino M."/>
            <person name="Pursley I."/>
            <person name="Horton D.L."/>
            <person name="Alikhan N.F."/>
            <person name="Baker D."/>
            <person name="Gharbi K."/>
            <person name="Hall N."/>
            <person name="Watson M."/>
            <person name="Adriaenssens E.M."/>
            <person name="Foster-Nyarko E."/>
            <person name="Jarju S."/>
            <person name="Secka A."/>
            <person name="Antonio M."/>
            <person name="Oren A."/>
            <person name="Chaudhuri R.R."/>
            <person name="La Ragione R."/>
            <person name="Hildebrand F."/>
            <person name="Pallen M.J."/>
        </authorList>
    </citation>
    <scope>NUCLEOTIDE SEQUENCE</scope>
    <source>
        <strain evidence="6">ChiSjej4B22-8148</strain>
    </source>
</reference>
<sequence length="145" mass="15184">MKEMICTAIGAVGGAVAAAFGGWDAALATLLIFMAVDYISGLIVAGVFHNSKKTESGTLESRAGWKGLCRKAVTLLFVLVAYRLDLVIGVNYIRDAVIIGFIANELISIVENAGLMGIPLPAAIQNAIDILTKKSEDKTGEGDGK</sequence>
<dbReference type="NCBIfam" id="TIGR01593">
    <property type="entry name" value="holin_tox_secr"/>
    <property type="match status" value="1"/>
</dbReference>
<dbReference type="EMBL" id="DVGK01000020">
    <property type="protein sequence ID" value="HIR12538.1"/>
    <property type="molecule type" value="Genomic_DNA"/>
</dbReference>
<evidence type="ECO:0000256" key="5">
    <source>
        <dbReference type="SAM" id="Phobius"/>
    </source>
</evidence>
<keyword evidence="3 5" id="KW-1133">Transmembrane helix</keyword>
<keyword evidence="2 5" id="KW-0812">Transmembrane</keyword>